<dbReference type="AlphaFoldDB" id="X6MXP1"/>
<dbReference type="EMBL" id="ASPP01014692">
    <property type="protein sequence ID" value="ETO18601.1"/>
    <property type="molecule type" value="Genomic_DNA"/>
</dbReference>
<dbReference type="SUPFAM" id="SSF52047">
    <property type="entry name" value="RNI-like"/>
    <property type="match status" value="1"/>
</dbReference>
<sequence length="155" mass="18093">MTASVENVRPIKDMEEDYLQQCQRYQSKVDCGVVVLSRFYNEIKSYKPSIILTDNDLIPIVNVLIKYEIVGITCYNFSNCQLTSNGIYLLYDLCMKYKDYIEKLELRNNSLGDEGAFVLAKILVIPSSKLKFLGLHWNKCVCVYYLKQTIYKREK</sequence>
<organism evidence="1 2">
    <name type="scientific">Reticulomyxa filosa</name>
    <dbReference type="NCBI Taxonomy" id="46433"/>
    <lineage>
        <taxon>Eukaryota</taxon>
        <taxon>Sar</taxon>
        <taxon>Rhizaria</taxon>
        <taxon>Retaria</taxon>
        <taxon>Foraminifera</taxon>
        <taxon>Monothalamids</taxon>
        <taxon>Reticulomyxidae</taxon>
        <taxon>Reticulomyxa</taxon>
    </lineage>
</organism>
<dbReference type="OrthoDB" id="120976at2759"/>
<accession>X6MXP1</accession>
<reference evidence="1 2" key="1">
    <citation type="journal article" date="2013" name="Curr. Biol.">
        <title>The Genome of the Foraminiferan Reticulomyxa filosa.</title>
        <authorList>
            <person name="Glockner G."/>
            <person name="Hulsmann N."/>
            <person name="Schleicher M."/>
            <person name="Noegel A.A."/>
            <person name="Eichinger L."/>
            <person name="Gallinger C."/>
            <person name="Pawlowski J."/>
            <person name="Sierra R."/>
            <person name="Euteneuer U."/>
            <person name="Pillet L."/>
            <person name="Moustafa A."/>
            <person name="Platzer M."/>
            <person name="Groth M."/>
            <person name="Szafranski K."/>
            <person name="Schliwa M."/>
        </authorList>
    </citation>
    <scope>NUCLEOTIDE SEQUENCE [LARGE SCALE GENOMIC DNA]</scope>
</reference>
<evidence type="ECO:0000313" key="1">
    <source>
        <dbReference type="EMBL" id="ETO18601.1"/>
    </source>
</evidence>
<keyword evidence="2" id="KW-1185">Reference proteome</keyword>
<dbReference type="InterPro" id="IPR032675">
    <property type="entry name" value="LRR_dom_sf"/>
</dbReference>
<protein>
    <submittedName>
        <fullName evidence="1">Uncharacterized protein</fullName>
    </submittedName>
</protein>
<dbReference type="Proteomes" id="UP000023152">
    <property type="component" value="Unassembled WGS sequence"/>
</dbReference>
<dbReference type="Gene3D" id="3.80.10.10">
    <property type="entry name" value="Ribonuclease Inhibitor"/>
    <property type="match status" value="1"/>
</dbReference>
<gene>
    <name evidence="1" type="ORF">RFI_18664</name>
</gene>
<name>X6MXP1_RETFI</name>
<comment type="caution">
    <text evidence="1">The sequence shown here is derived from an EMBL/GenBank/DDBJ whole genome shotgun (WGS) entry which is preliminary data.</text>
</comment>
<proteinExistence type="predicted"/>
<evidence type="ECO:0000313" key="2">
    <source>
        <dbReference type="Proteomes" id="UP000023152"/>
    </source>
</evidence>